<keyword evidence="2" id="KW-0328">Glycosyltransferase</keyword>
<evidence type="ECO:0000256" key="3">
    <source>
        <dbReference type="ARBA" id="ARBA00022679"/>
    </source>
</evidence>
<evidence type="ECO:0000256" key="6">
    <source>
        <dbReference type="ARBA" id="ARBA00022984"/>
    </source>
</evidence>
<comment type="similarity">
    <text evidence="11">Belongs to the SEDS family. FtsW subfamily.</text>
</comment>
<feature type="transmembrane region" description="Helical" evidence="17">
    <location>
        <begin position="282"/>
        <end position="303"/>
    </location>
</feature>
<dbReference type="AlphaFoldDB" id="A0AAP5M9X1"/>
<evidence type="ECO:0000256" key="12">
    <source>
        <dbReference type="ARBA" id="ARBA00041185"/>
    </source>
</evidence>
<dbReference type="InterPro" id="IPR001182">
    <property type="entry name" value="FtsW/RodA"/>
</dbReference>
<dbReference type="EMBL" id="JAALHA020000036">
    <property type="protein sequence ID" value="MDR9900591.1"/>
    <property type="molecule type" value="Genomic_DNA"/>
</dbReference>
<evidence type="ECO:0000313" key="18">
    <source>
        <dbReference type="EMBL" id="MDR9900591.1"/>
    </source>
</evidence>
<feature type="transmembrane region" description="Helical" evidence="17">
    <location>
        <begin position="348"/>
        <end position="367"/>
    </location>
</feature>
<dbReference type="EC" id="2.4.99.28" evidence="14"/>
<evidence type="ECO:0000256" key="9">
    <source>
        <dbReference type="ARBA" id="ARBA00032370"/>
    </source>
</evidence>
<keyword evidence="19" id="KW-1185">Reference proteome</keyword>
<dbReference type="GO" id="GO:0008955">
    <property type="term" value="F:peptidoglycan glycosyltransferase activity"/>
    <property type="evidence" value="ECO:0007669"/>
    <property type="project" value="UniProtKB-EC"/>
</dbReference>
<keyword evidence="5" id="KW-0133">Cell shape</keyword>
<evidence type="ECO:0000256" key="14">
    <source>
        <dbReference type="ARBA" id="ARBA00044770"/>
    </source>
</evidence>
<feature type="transmembrane region" description="Helical" evidence="17">
    <location>
        <begin position="86"/>
        <end position="106"/>
    </location>
</feature>
<comment type="caution">
    <text evidence="18">The sequence shown here is derived from an EMBL/GenBank/DDBJ whole genome shotgun (WGS) entry which is preliminary data.</text>
</comment>
<dbReference type="RefSeq" id="WP_208351643.1">
    <property type="nucleotide sequence ID" value="NZ_JAALHA020000036.1"/>
</dbReference>
<accession>A0AAP5M9X1</accession>
<comment type="function">
    <text evidence="16">Peptidoglycan polymerase that is essential for cell division.</text>
</comment>
<dbReference type="GO" id="GO:0032153">
    <property type="term" value="C:cell division site"/>
    <property type="evidence" value="ECO:0007669"/>
    <property type="project" value="TreeGrafter"/>
</dbReference>
<evidence type="ECO:0000256" key="1">
    <source>
        <dbReference type="ARBA" id="ARBA00004141"/>
    </source>
</evidence>
<keyword evidence="7 17" id="KW-1133">Transmembrane helix</keyword>
<comment type="subcellular location">
    <subcellularLocation>
        <location evidence="1">Membrane</location>
        <topology evidence="1">Multi-pass membrane protein</topology>
    </subcellularLocation>
</comment>
<dbReference type="Proteomes" id="UP000667802">
    <property type="component" value="Unassembled WGS sequence"/>
</dbReference>
<evidence type="ECO:0000256" key="11">
    <source>
        <dbReference type="ARBA" id="ARBA00038053"/>
    </source>
</evidence>
<protein>
    <recommendedName>
        <fullName evidence="12">Probable peptidoglycan glycosyltransferase FtsW</fullName>
        <ecNumber evidence="14">2.4.99.28</ecNumber>
    </recommendedName>
    <alternativeName>
        <fullName evidence="13">Cell division protein FtsW</fullName>
    </alternativeName>
    <alternativeName>
        <fullName evidence="10">Cell wall polymerase</fullName>
    </alternativeName>
    <alternativeName>
        <fullName evidence="9">Peptidoglycan polymerase</fullName>
    </alternativeName>
</protein>
<keyword evidence="8 17" id="KW-0472">Membrane</keyword>
<dbReference type="GO" id="GO:0009252">
    <property type="term" value="P:peptidoglycan biosynthetic process"/>
    <property type="evidence" value="ECO:0007669"/>
    <property type="project" value="UniProtKB-KW"/>
</dbReference>
<organism evidence="18 19">
    <name type="scientific">Aetokthonos hydrillicola Thurmond2011</name>
    <dbReference type="NCBI Taxonomy" id="2712845"/>
    <lineage>
        <taxon>Bacteria</taxon>
        <taxon>Bacillati</taxon>
        <taxon>Cyanobacteriota</taxon>
        <taxon>Cyanophyceae</taxon>
        <taxon>Nostocales</taxon>
        <taxon>Hapalosiphonaceae</taxon>
        <taxon>Aetokthonos</taxon>
    </lineage>
</organism>
<dbReference type="GO" id="GO:0008360">
    <property type="term" value="P:regulation of cell shape"/>
    <property type="evidence" value="ECO:0007669"/>
    <property type="project" value="UniProtKB-KW"/>
</dbReference>
<keyword evidence="6" id="KW-0573">Peptidoglycan synthesis</keyword>
<evidence type="ECO:0000256" key="15">
    <source>
        <dbReference type="ARBA" id="ARBA00049902"/>
    </source>
</evidence>
<comment type="catalytic activity">
    <reaction evidence="15">
        <text>[GlcNAc-(1-&gt;4)-Mur2Ac(oyl-L-Ala-gamma-D-Glu-L-Lys-D-Ala-D-Ala)](n)-di-trans,octa-cis-undecaprenyl diphosphate + beta-D-GlcNAc-(1-&gt;4)-Mur2Ac(oyl-L-Ala-gamma-D-Glu-L-Lys-D-Ala-D-Ala)-di-trans,octa-cis-undecaprenyl diphosphate = [GlcNAc-(1-&gt;4)-Mur2Ac(oyl-L-Ala-gamma-D-Glu-L-Lys-D-Ala-D-Ala)](n+1)-di-trans,octa-cis-undecaprenyl diphosphate + di-trans,octa-cis-undecaprenyl diphosphate + H(+)</text>
        <dbReference type="Rhea" id="RHEA:23708"/>
        <dbReference type="Rhea" id="RHEA-COMP:9602"/>
        <dbReference type="Rhea" id="RHEA-COMP:9603"/>
        <dbReference type="ChEBI" id="CHEBI:15378"/>
        <dbReference type="ChEBI" id="CHEBI:58405"/>
        <dbReference type="ChEBI" id="CHEBI:60033"/>
        <dbReference type="ChEBI" id="CHEBI:78435"/>
        <dbReference type="EC" id="2.4.99.28"/>
    </reaction>
</comment>
<dbReference type="PANTHER" id="PTHR30474:SF2">
    <property type="entry name" value="PEPTIDOGLYCAN GLYCOSYLTRANSFERASE FTSW-RELATED"/>
    <property type="match status" value="1"/>
</dbReference>
<evidence type="ECO:0000256" key="7">
    <source>
        <dbReference type="ARBA" id="ARBA00022989"/>
    </source>
</evidence>
<dbReference type="Pfam" id="PF01098">
    <property type="entry name" value="FTSW_RODA_SPOVE"/>
    <property type="match status" value="1"/>
</dbReference>
<keyword evidence="4 17" id="KW-0812">Transmembrane</keyword>
<feature type="transmembrane region" description="Helical" evidence="17">
    <location>
        <begin position="196"/>
        <end position="214"/>
    </location>
</feature>
<evidence type="ECO:0000256" key="4">
    <source>
        <dbReference type="ARBA" id="ARBA00022692"/>
    </source>
</evidence>
<feature type="transmembrane region" description="Helical" evidence="17">
    <location>
        <begin position="62"/>
        <end position="80"/>
    </location>
</feature>
<feature type="transmembrane region" description="Helical" evidence="17">
    <location>
        <begin position="23"/>
        <end position="42"/>
    </location>
</feature>
<gene>
    <name evidence="18" type="ORF">G7B40_039570</name>
</gene>
<evidence type="ECO:0000256" key="17">
    <source>
        <dbReference type="SAM" id="Phobius"/>
    </source>
</evidence>
<reference evidence="19" key="1">
    <citation type="journal article" date="2021" name="Science">
        <title>Hunting the eagle killer: A cyanobacterial neurotoxin causes vacuolar myelinopathy.</title>
        <authorList>
            <person name="Breinlinger S."/>
            <person name="Phillips T.J."/>
            <person name="Haram B.N."/>
            <person name="Mares J."/>
            <person name="Martinez Yerena J.A."/>
            <person name="Hrouzek P."/>
            <person name="Sobotka R."/>
            <person name="Henderson W.M."/>
            <person name="Schmieder P."/>
            <person name="Williams S.M."/>
            <person name="Lauderdale J.D."/>
            <person name="Wilde H.D."/>
            <person name="Gerrin W."/>
            <person name="Kust A."/>
            <person name="Washington J.W."/>
            <person name="Wagner C."/>
            <person name="Geier B."/>
            <person name="Liebeke M."/>
            <person name="Enke H."/>
            <person name="Niedermeyer T.H.J."/>
            <person name="Wilde S.B."/>
        </authorList>
    </citation>
    <scope>NUCLEOTIDE SEQUENCE [LARGE SCALE GENOMIC DNA]</scope>
    <source>
        <strain evidence="19">Thurmond2011</strain>
    </source>
</reference>
<evidence type="ECO:0000256" key="2">
    <source>
        <dbReference type="ARBA" id="ARBA00022676"/>
    </source>
</evidence>
<feature type="transmembrane region" description="Helical" evidence="17">
    <location>
        <begin position="150"/>
        <end position="167"/>
    </location>
</feature>
<sequence>MNLRRLIPLFDNSVSTWALEARLLRWLTLLWLFMGLVMLFSASYPAADTRFNDGLYYFKRQLIWVLVALIIFNIIVYLPLRRILGLSHWFVIFFLGLIFVTLIPGVGTHTNGATRWIPLGPVPIQPSELIKPFLVLQSARVFGHWERISWGIRFSWLAVFGIIILGILAQPNLSTTALCGMTIWLIALASGLPYKYLGGTAIGGVLLAVLSISVKEYQRKRVMSFLNPWADAQGNGYQLVQSLLAVGSGRFWGAGFGLSQQKQFYLPIQDTDFIFAVFAEEFGFIGSVVLLLMLSLYATLGLIVAVRSKQAVPRLVAIGVTTLIVGQSLLHIGVASGALPTTGLPLPMFSYGGNSMIASLMLAGLLIRVARESSEAEVVPLRGQGRRN</sequence>
<evidence type="ECO:0000256" key="10">
    <source>
        <dbReference type="ARBA" id="ARBA00033270"/>
    </source>
</evidence>
<dbReference type="GO" id="GO:0005886">
    <property type="term" value="C:plasma membrane"/>
    <property type="evidence" value="ECO:0007669"/>
    <property type="project" value="TreeGrafter"/>
</dbReference>
<evidence type="ECO:0000313" key="19">
    <source>
        <dbReference type="Proteomes" id="UP000667802"/>
    </source>
</evidence>
<evidence type="ECO:0000256" key="5">
    <source>
        <dbReference type="ARBA" id="ARBA00022960"/>
    </source>
</evidence>
<feature type="transmembrane region" description="Helical" evidence="17">
    <location>
        <begin position="173"/>
        <end position="189"/>
    </location>
</feature>
<evidence type="ECO:0000256" key="13">
    <source>
        <dbReference type="ARBA" id="ARBA00041418"/>
    </source>
</evidence>
<name>A0AAP5M9X1_9CYAN</name>
<dbReference type="GO" id="GO:0015648">
    <property type="term" value="F:lipid-linked peptidoglycan transporter activity"/>
    <property type="evidence" value="ECO:0007669"/>
    <property type="project" value="TreeGrafter"/>
</dbReference>
<evidence type="ECO:0000256" key="16">
    <source>
        <dbReference type="ARBA" id="ARBA00049966"/>
    </source>
</evidence>
<feature type="transmembrane region" description="Helical" evidence="17">
    <location>
        <begin position="315"/>
        <end position="336"/>
    </location>
</feature>
<dbReference type="PANTHER" id="PTHR30474">
    <property type="entry name" value="CELL CYCLE PROTEIN"/>
    <property type="match status" value="1"/>
</dbReference>
<keyword evidence="3" id="KW-0808">Transferase</keyword>
<dbReference type="GO" id="GO:0051301">
    <property type="term" value="P:cell division"/>
    <property type="evidence" value="ECO:0007669"/>
    <property type="project" value="InterPro"/>
</dbReference>
<evidence type="ECO:0000256" key="8">
    <source>
        <dbReference type="ARBA" id="ARBA00023136"/>
    </source>
</evidence>
<proteinExistence type="inferred from homology"/>